<reference evidence="1 2" key="1">
    <citation type="submission" date="2019-09" db="EMBL/GenBank/DDBJ databases">
        <title>Characterization of the phylogenetic diversity of two novel species belonging to the genus Bifidobacterium: Bifidobacterium cebidarum sp. nov. and Bifidobacterium leontopitheci sp. nov.</title>
        <authorList>
            <person name="Lugli G.A."/>
            <person name="Duranti S."/>
            <person name="Milani C."/>
            <person name="Turroni F."/>
            <person name="Ventura M."/>
        </authorList>
    </citation>
    <scope>NUCLEOTIDE SEQUENCE [LARGE SCALE GENOMIC DNA]</scope>
    <source>
        <strain evidence="1 2">LMG 31471</strain>
    </source>
</reference>
<sequence>MPRPMLRPTGGQTSARTTSQNRLAMSLGNEQRQHEQQRAATDHAMLERTLRKRRSPGYMAAIAKLDAGGHTITQAQIDGIVNALRAEFPDVSITGILQGVTAKCYLGAPFEVHSLDPIGGIVEHYEVGRPMPGALEKSRSLAAFGNYAFIEVYNDCLRAVDDGGNVSVIPV</sequence>
<accession>A0A6I1GLJ0</accession>
<gene>
    <name evidence="1" type="ORF">F7D09_1175</name>
</gene>
<proteinExistence type="predicted"/>
<evidence type="ECO:0000313" key="2">
    <source>
        <dbReference type="Proteomes" id="UP000441772"/>
    </source>
</evidence>
<evidence type="ECO:0000313" key="1">
    <source>
        <dbReference type="EMBL" id="KAB7790279.1"/>
    </source>
</evidence>
<comment type="caution">
    <text evidence="1">The sequence shown here is derived from an EMBL/GenBank/DDBJ whole genome shotgun (WGS) entry which is preliminary data.</text>
</comment>
<dbReference type="RefSeq" id="WP_152234524.1">
    <property type="nucleotide sequence ID" value="NZ_JBHSKZ010000024.1"/>
</dbReference>
<protein>
    <submittedName>
        <fullName evidence="1">Uncharacterized protein</fullName>
    </submittedName>
</protein>
<organism evidence="1 2">
    <name type="scientific">Bifidobacterium leontopitheci</name>
    <dbReference type="NCBI Taxonomy" id="2650774"/>
    <lineage>
        <taxon>Bacteria</taxon>
        <taxon>Bacillati</taxon>
        <taxon>Actinomycetota</taxon>
        <taxon>Actinomycetes</taxon>
        <taxon>Bifidobacteriales</taxon>
        <taxon>Bifidobacteriaceae</taxon>
        <taxon>Bifidobacterium</taxon>
    </lineage>
</organism>
<dbReference type="AlphaFoldDB" id="A0A6I1GLJ0"/>
<dbReference type="Proteomes" id="UP000441772">
    <property type="component" value="Unassembled WGS sequence"/>
</dbReference>
<dbReference type="EMBL" id="WBVT01000016">
    <property type="protein sequence ID" value="KAB7790279.1"/>
    <property type="molecule type" value="Genomic_DNA"/>
</dbReference>
<keyword evidence="2" id="KW-1185">Reference proteome</keyword>
<name>A0A6I1GLJ0_9BIFI</name>